<dbReference type="Proteomes" id="UP000728032">
    <property type="component" value="Unassembled WGS sequence"/>
</dbReference>
<evidence type="ECO:0000256" key="1">
    <source>
        <dbReference type="SAM" id="MobiDB-lite"/>
    </source>
</evidence>
<accession>A0A7R9LY93</accession>
<proteinExistence type="predicted"/>
<dbReference type="EMBL" id="OC918782">
    <property type="protein sequence ID" value="CAD7650097.1"/>
    <property type="molecule type" value="Genomic_DNA"/>
</dbReference>
<sequence length="78" mass="9120">MTAKQCLNHTWLRVSVTPTPPPVPGLDESKLFEKGKKKKKNEQSLDKKRLKKFVIRRRWQKAVNAILALKRMGALFYK</sequence>
<gene>
    <name evidence="2" type="ORF">ONB1V03_LOCUS7631</name>
</gene>
<dbReference type="OrthoDB" id="6070751at2759"/>
<dbReference type="AlphaFoldDB" id="A0A7R9LY93"/>
<name>A0A7R9LY93_9ACAR</name>
<keyword evidence="3" id="KW-1185">Reference proteome</keyword>
<evidence type="ECO:0000313" key="3">
    <source>
        <dbReference type="Proteomes" id="UP000728032"/>
    </source>
</evidence>
<protein>
    <submittedName>
        <fullName evidence="2">Uncharacterized protein</fullName>
    </submittedName>
</protein>
<reference evidence="2" key="1">
    <citation type="submission" date="2020-11" db="EMBL/GenBank/DDBJ databases">
        <authorList>
            <person name="Tran Van P."/>
        </authorList>
    </citation>
    <scope>NUCLEOTIDE SEQUENCE</scope>
</reference>
<dbReference type="EMBL" id="CAJPVJ010003957">
    <property type="protein sequence ID" value="CAG2168138.1"/>
    <property type="molecule type" value="Genomic_DNA"/>
</dbReference>
<organism evidence="2">
    <name type="scientific">Oppiella nova</name>
    <dbReference type="NCBI Taxonomy" id="334625"/>
    <lineage>
        <taxon>Eukaryota</taxon>
        <taxon>Metazoa</taxon>
        <taxon>Ecdysozoa</taxon>
        <taxon>Arthropoda</taxon>
        <taxon>Chelicerata</taxon>
        <taxon>Arachnida</taxon>
        <taxon>Acari</taxon>
        <taxon>Acariformes</taxon>
        <taxon>Sarcoptiformes</taxon>
        <taxon>Oribatida</taxon>
        <taxon>Brachypylina</taxon>
        <taxon>Oppioidea</taxon>
        <taxon>Oppiidae</taxon>
        <taxon>Oppiella</taxon>
    </lineage>
</organism>
<feature type="region of interest" description="Disordered" evidence="1">
    <location>
        <begin position="18"/>
        <end position="45"/>
    </location>
</feature>
<evidence type="ECO:0000313" key="2">
    <source>
        <dbReference type="EMBL" id="CAD7650097.1"/>
    </source>
</evidence>